<accession>A0A2P2K881</accession>
<evidence type="ECO:0000256" key="1">
    <source>
        <dbReference type="SAM" id="Phobius"/>
    </source>
</evidence>
<keyword evidence="1" id="KW-1133">Transmembrane helix</keyword>
<keyword evidence="1" id="KW-0472">Membrane</keyword>
<dbReference type="AlphaFoldDB" id="A0A2P2K881"/>
<evidence type="ECO:0000313" key="2">
    <source>
        <dbReference type="EMBL" id="MBX01928.1"/>
    </source>
</evidence>
<reference evidence="2" key="1">
    <citation type="submission" date="2018-02" db="EMBL/GenBank/DDBJ databases">
        <title>Rhizophora mucronata_Transcriptome.</title>
        <authorList>
            <person name="Meera S.P."/>
            <person name="Sreeshan A."/>
            <person name="Augustine A."/>
        </authorList>
    </citation>
    <scope>NUCLEOTIDE SEQUENCE</scope>
    <source>
        <tissue evidence="2">Leaf</tissue>
    </source>
</reference>
<organism evidence="2">
    <name type="scientific">Rhizophora mucronata</name>
    <name type="common">Asiatic mangrove</name>
    <dbReference type="NCBI Taxonomy" id="61149"/>
    <lineage>
        <taxon>Eukaryota</taxon>
        <taxon>Viridiplantae</taxon>
        <taxon>Streptophyta</taxon>
        <taxon>Embryophyta</taxon>
        <taxon>Tracheophyta</taxon>
        <taxon>Spermatophyta</taxon>
        <taxon>Magnoliopsida</taxon>
        <taxon>eudicotyledons</taxon>
        <taxon>Gunneridae</taxon>
        <taxon>Pentapetalae</taxon>
        <taxon>rosids</taxon>
        <taxon>fabids</taxon>
        <taxon>Malpighiales</taxon>
        <taxon>Rhizophoraceae</taxon>
        <taxon>Rhizophora</taxon>
    </lineage>
</organism>
<sequence length="42" mass="4663">MSDGSHLHGKVANLQVLNQFLCSIVSISVFAGQCYVFIYFIL</sequence>
<feature type="transmembrane region" description="Helical" evidence="1">
    <location>
        <begin position="20"/>
        <end position="41"/>
    </location>
</feature>
<dbReference type="EMBL" id="GGEC01021444">
    <property type="protein sequence ID" value="MBX01928.1"/>
    <property type="molecule type" value="Transcribed_RNA"/>
</dbReference>
<proteinExistence type="predicted"/>
<keyword evidence="1" id="KW-0812">Transmembrane</keyword>
<protein>
    <submittedName>
        <fullName evidence="2">Uncharacterized protein MANES_10G067100</fullName>
    </submittedName>
</protein>
<name>A0A2P2K881_RHIMU</name>